<feature type="region of interest" description="Disordered" evidence="1">
    <location>
        <begin position="1"/>
        <end position="34"/>
    </location>
</feature>
<name>A0AAN7V3F0_9PEZI</name>
<protein>
    <submittedName>
        <fullName evidence="2">Uncharacterized protein</fullName>
    </submittedName>
</protein>
<keyword evidence="3" id="KW-1185">Reference proteome</keyword>
<dbReference type="AlphaFoldDB" id="A0AAN7V3F0"/>
<gene>
    <name evidence="2" type="ORF">RRF57_010217</name>
</gene>
<evidence type="ECO:0000313" key="2">
    <source>
        <dbReference type="EMBL" id="KAK5634504.1"/>
    </source>
</evidence>
<evidence type="ECO:0000256" key="1">
    <source>
        <dbReference type="SAM" id="MobiDB-lite"/>
    </source>
</evidence>
<proteinExistence type="predicted"/>
<organism evidence="2 3">
    <name type="scientific">Xylaria bambusicola</name>
    <dbReference type="NCBI Taxonomy" id="326684"/>
    <lineage>
        <taxon>Eukaryota</taxon>
        <taxon>Fungi</taxon>
        <taxon>Dikarya</taxon>
        <taxon>Ascomycota</taxon>
        <taxon>Pezizomycotina</taxon>
        <taxon>Sordariomycetes</taxon>
        <taxon>Xylariomycetidae</taxon>
        <taxon>Xylariales</taxon>
        <taxon>Xylariaceae</taxon>
        <taxon>Xylaria</taxon>
    </lineage>
</organism>
<dbReference type="Proteomes" id="UP001305414">
    <property type="component" value="Unassembled WGS sequence"/>
</dbReference>
<evidence type="ECO:0000313" key="3">
    <source>
        <dbReference type="Proteomes" id="UP001305414"/>
    </source>
</evidence>
<accession>A0AAN7V3F0</accession>
<comment type="caution">
    <text evidence="2">The sequence shown here is derived from an EMBL/GenBank/DDBJ whole genome shotgun (WGS) entry which is preliminary data.</text>
</comment>
<dbReference type="EMBL" id="JAWHQM010000042">
    <property type="protein sequence ID" value="KAK5634504.1"/>
    <property type="molecule type" value="Genomic_DNA"/>
</dbReference>
<sequence>MDLGISRENNIPAFPVPGVPDMIQSSSSGAPQTFSLDGSANATCKGQVGDMACGNLSSNLSAVGIVAR</sequence>
<reference evidence="2 3" key="1">
    <citation type="submission" date="2023-10" db="EMBL/GenBank/DDBJ databases">
        <title>Draft genome sequence of Xylaria bambusicola isolate GMP-LS, the root and basal stem rot pathogen of sugarcane in Indonesia.</title>
        <authorList>
            <person name="Selvaraj P."/>
            <person name="Muralishankar V."/>
            <person name="Muruganantham S."/>
            <person name="Sp S."/>
            <person name="Haryani S."/>
            <person name="Lau K.J.X."/>
            <person name="Naqvi N.I."/>
        </authorList>
    </citation>
    <scope>NUCLEOTIDE SEQUENCE [LARGE SCALE GENOMIC DNA]</scope>
    <source>
        <strain evidence="2">GMP-LS</strain>
    </source>
</reference>
<feature type="compositionally biased region" description="Polar residues" evidence="1">
    <location>
        <begin position="23"/>
        <end position="34"/>
    </location>
</feature>